<feature type="signal peptide" evidence="4">
    <location>
        <begin position="1"/>
        <end position="24"/>
    </location>
</feature>
<protein>
    <submittedName>
        <fullName evidence="6">T9SS type A sorting domain-containing protein</fullName>
    </submittedName>
</protein>
<dbReference type="PROSITE" id="PS51762">
    <property type="entry name" value="GH16_2"/>
    <property type="match status" value="1"/>
</dbReference>
<dbReference type="SUPFAM" id="SSF49899">
    <property type="entry name" value="Concanavalin A-like lectins/glucanases"/>
    <property type="match status" value="1"/>
</dbReference>
<dbReference type="Pfam" id="PF18962">
    <property type="entry name" value="Por_Secre_tail"/>
    <property type="match status" value="1"/>
</dbReference>
<dbReference type="CDD" id="cd23342">
    <property type="entry name" value="beta-trefoil_FSCN_ZgPorA-like"/>
    <property type="match status" value="1"/>
</dbReference>
<organism evidence="6 7">
    <name type="scientific">Aquimarina algiphila</name>
    <dbReference type="NCBI Taxonomy" id="2047982"/>
    <lineage>
        <taxon>Bacteria</taxon>
        <taxon>Pseudomonadati</taxon>
        <taxon>Bacteroidota</taxon>
        <taxon>Flavobacteriia</taxon>
        <taxon>Flavobacteriales</taxon>
        <taxon>Flavobacteriaceae</taxon>
        <taxon>Aquimarina</taxon>
    </lineage>
</organism>
<evidence type="ECO:0000256" key="2">
    <source>
        <dbReference type="ARBA" id="ARBA00022729"/>
    </source>
</evidence>
<feature type="domain" description="GH16" evidence="5">
    <location>
        <begin position="21"/>
        <end position="271"/>
    </location>
</feature>
<dbReference type="GO" id="GO:0051017">
    <property type="term" value="P:actin filament bundle assembly"/>
    <property type="evidence" value="ECO:0007669"/>
    <property type="project" value="TreeGrafter"/>
</dbReference>
<dbReference type="EMBL" id="VLNR01000010">
    <property type="protein sequence ID" value="TSE09930.1"/>
    <property type="molecule type" value="Genomic_DNA"/>
</dbReference>
<dbReference type="InterPro" id="IPR010431">
    <property type="entry name" value="Fascin"/>
</dbReference>
<dbReference type="RefSeq" id="WP_143915878.1">
    <property type="nucleotide sequence ID" value="NZ_CANMIK010000011.1"/>
</dbReference>
<evidence type="ECO:0000259" key="5">
    <source>
        <dbReference type="PROSITE" id="PS51762"/>
    </source>
</evidence>
<evidence type="ECO:0000256" key="4">
    <source>
        <dbReference type="SAM" id="SignalP"/>
    </source>
</evidence>
<dbReference type="Proteomes" id="UP000318833">
    <property type="component" value="Unassembled WGS sequence"/>
</dbReference>
<dbReference type="PANTHER" id="PTHR10551:SF9">
    <property type="entry name" value="FASCIN-2"/>
    <property type="match status" value="1"/>
</dbReference>
<feature type="chain" id="PRO_5022115025" evidence="4">
    <location>
        <begin position="25"/>
        <end position="509"/>
    </location>
</feature>
<dbReference type="GO" id="GO:0051015">
    <property type="term" value="F:actin filament binding"/>
    <property type="evidence" value="ECO:0007669"/>
    <property type="project" value="InterPro"/>
</dbReference>
<evidence type="ECO:0000256" key="1">
    <source>
        <dbReference type="ARBA" id="ARBA00006865"/>
    </source>
</evidence>
<dbReference type="SUPFAM" id="SSF50405">
    <property type="entry name" value="Actin-crosslinking proteins"/>
    <property type="match status" value="1"/>
</dbReference>
<accession>A0A554VNI8</accession>
<gene>
    <name evidence="6" type="ORF">FOF46_06400</name>
</gene>
<dbReference type="GO" id="GO:0005737">
    <property type="term" value="C:cytoplasm"/>
    <property type="evidence" value="ECO:0007669"/>
    <property type="project" value="TreeGrafter"/>
</dbReference>
<keyword evidence="2 4" id="KW-0732">Signal</keyword>
<dbReference type="Gene3D" id="2.60.120.200">
    <property type="match status" value="1"/>
</dbReference>
<dbReference type="InterPro" id="IPR008999">
    <property type="entry name" value="Actin-crosslinking"/>
</dbReference>
<dbReference type="InterPro" id="IPR000757">
    <property type="entry name" value="Beta-glucanase-like"/>
</dbReference>
<comment type="similarity">
    <text evidence="1">Belongs to the glycosyl hydrolase 16 family.</text>
</comment>
<evidence type="ECO:0000313" key="7">
    <source>
        <dbReference type="Proteomes" id="UP000318833"/>
    </source>
</evidence>
<name>A0A554VNI8_9FLAO</name>
<dbReference type="InterPro" id="IPR026444">
    <property type="entry name" value="Secre_tail"/>
</dbReference>
<reference evidence="6 7" key="1">
    <citation type="submission" date="2019-07" db="EMBL/GenBank/DDBJ databases">
        <title>The draft genome sequence of Aquimarina algiphila M91.</title>
        <authorList>
            <person name="Meng X."/>
        </authorList>
    </citation>
    <scope>NUCLEOTIDE SEQUENCE [LARGE SCALE GENOMIC DNA]</scope>
    <source>
        <strain evidence="6 7">M91</strain>
    </source>
</reference>
<sequence length="509" mass="56515">MKTTQFIRLLLCILGLFIFSIGYAQPPGENASDWTVVNELTDEFNGSNLNTGKWKYGHPWWGGRSPALFGGANNAFLSGNGLLVIRATWVGGSTNYMRTGSIHSTGKAMKVGMYSECQFRANSLRMGSAFWFANNDLDANNRGDEIDVQEAFGGLTNGQEREMHTNIHNPQPNFTNDQPQPNKFILSSGTVSDSYHTYGVWIVNSNTVRFYLDGVFQKQVITNSSQDPQYMMIDAETYNWMKPWPTQAEVTNGAKRDMYVSYVRTWRKTGNSNPNPGDGSKVSLKGNNGKYVSSENGNKAMTCNRSSVQGWEKFTMNVLGSINGNDQVSLQGNNGKYVSSENGLKDVFCNRGSVGAWEKFELIHHGNNVYSFKGSNGKYLSSENGSGGMTCSRSSLGSWEKFTIAFGVKSNQLNIKDVKDVKNEIAMYPNPIEINNPLNMAFKLGEKTEISIDLYDAVGHKVLSNKLGTFDAGNHDLELFTRSNKLSSGIYILKIKMNDVVTVDRLMFN</sequence>
<dbReference type="NCBIfam" id="TIGR04183">
    <property type="entry name" value="Por_Secre_tail"/>
    <property type="match status" value="1"/>
</dbReference>
<evidence type="ECO:0000256" key="3">
    <source>
        <dbReference type="SAM" id="MobiDB-lite"/>
    </source>
</evidence>
<dbReference type="GO" id="GO:0004553">
    <property type="term" value="F:hydrolase activity, hydrolyzing O-glycosyl compounds"/>
    <property type="evidence" value="ECO:0007669"/>
    <property type="project" value="InterPro"/>
</dbReference>
<dbReference type="Gene3D" id="2.80.10.50">
    <property type="match status" value="1"/>
</dbReference>
<comment type="caution">
    <text evidence="6">The sequence shown here is derived from an EMBL/GenBank/DDBJ whole genome shotgun (WGS) entry which is preliminary data.</text>
</comment>
<keyword evidence="7" id="KW-1185">Reference proteome</keyword>
<dbReference type="OrthoDB" id="9809583at2"/>
<dbReference type="GO" id="GO:0016477">
    <property type="term" value="P:cell migration"/>
    <property type="evidence" value="ECO:0007669"/>
    <property type="project" value="TreeGrafter"/>
</dbReference>
<dbReference type="AlphaFoldDB" id="A0A554VNI8"/>
<dbReference type="GO" id="GO:0015629">
    <property type="term" value="C:actin cytoskeleton"/>
    <property type="evidence" value="ECO:0007669"/>
    <property type="project" value="TreeGrafter"/>
</dbReference>
<feature type="region of interest" description="Disordered" evidence="3">
    <location>
        <begin position="267"/>
        <end position="289"/>
    </location>
</feature>
<dbReference type="GO" id="GO:0007163">
    <property type="term" value="P:establishment or maintenance of cell polarity"/>
    <property type="evidence" value="ECO:0007669"/>
    <property type="project" value="TreeGrafter"/>
</dbReference>
<dbReference type="InterPro" id="IPR013320">
    <property type="entry name" value="ConA-like_dom_sf"/>
</dbReference>
<proteinExistence type="inferred from homology"/>
<dbReference type="GO" id="GO:0005975">
    <property type="term" value="P:carbohydrate metabolic process"/>
    <property type="evidence" value="ECO:0007669"/>
    <property type="project" value="InterPro"/>
</dbReference>
<evidence type="ECO:0000313" key="6">
    <source>
        <dbReference type="EMBL" id="TSE09930.1"/>
    </source>
</evidence>
<dbReference type="PANTHER" id="PTHR10551">
    <property type="entry name" value="FASCIN"/>
    <property type="match status" value="1"/>
</dbReference>